<name>A0A084WRW2_ANOSI</name>
<proteinExistence type="predicted"/>
<organism evidence="2">
    <name type="scientific">Anopheles sinensis</name>
    <name type="common">Mosquito</name>
    <dbReference type="NCBI Taxonomy" id="74873"/>
    <lineage>
        <taxon>Eukaryota</taxon>
        <taxon>Metazoa</taxon>
        <taxon>Ecdysozoa</taxon>
        <taxon>Arthropoda</taxon>
        <taxon>Hexapoda</taxon>
        <taxon>Insecta</taxon>
        <taxon>Pterygota</taxon>
        <taxon>Neoptera</taxon>
        <taxon>Endopterygota</taxon>
        <taxon>Diptera</taxon>
        <taxon>Nematocera</taxon>
        <taxon>Culicoidea</taxon>
        <taxon>Culicidae</taxon>
        <taxon>Anophelinae</taxon>
        <taxon>Anopheles</taxon>
    </lineage>
</organism>
<evidence type="ECO:0000256" key="1">
    <source>
        <dbReference type="SAM" id="MobiDB-lite"/>
    </source>
</evidence>
<accession>A0A084WRW2</accession>
<dbReference type="EMBL" id="ATLV01026236">
    <property type="status" value="NOT_ANNOTATED_CDS"/>
    <property type="molecule type" value="Genomic_DNA"/>
</dbReference>
<protein>
    <submittedName>
        <fullName evidence="2 3">DNA-directed RNA polymerase III subunit RPC2-like protein</fullName>
    </submittedName>
</protein>
<sequence length="220" mass="24129">MLTVRVISSAIARTQNAYTVDNNHLTAEQSLRRWGAIRKSLRWSYHETCAVGVAKLLLDPVAHPTKFANPGSYDFMCGSRDLSKTELDGNQLLREDAPHAVVRNFIITVITTTTTTTASRVCYLILNARSHTRLLSGSPSRALIVSGPAIGHFPDKCNRQATAPDRTLGLRPSETGSLDNGARMGESKRTLVNHETASTAGSFILSRSEFDYEMIVGLRI</sequence>
<dbReference type="EMBL" id="KE525408">
    <property type="protein sequence ID" value="KFB52956.1"/>
    <property type="molecule type" value="Genomic_DNA"/>
</dbReference>
<dbReference type="Proteomes" id="UP000030765">
    <property type="component" value="Unassembled WGS sequence"/>
</dbReference>
<keyword evidence="2" id="KW-0804">Transcription</keyword>
<feature type="region of interest" description="Disordered" evidence="1">
    <location>
        <begin position="161"/>
        <end position="185"/>
    </location>
</feature>
<reference evidence="2 4" key="1">
    <citation type="journal article" date="2014" name="BMC Genomics">
        <title>Genome sequence of Anopheles sinensis provides insight into genetics basis of mosquito competence for malaria parasites.</title>
        <authorList>
            <person name="Zhou D."/>
            <person name="Zhang D."/>
            <person name="Ding G."/>
            <person name="Shi L."/>
            <person name="Hou Q."/>
            <person name="Ye Y."/>
            <person name="Xu Y."/>
            <person name="Zhou H."/>
            <person name="Xiong C."/>
            <person name="Li S."/>
            <person name="Yu J."/>
            <person name="Hong S."/>
            <person name="Yu X."/>
            <person name="Zou P."/>
            <person name="Chen C."/>
            <person name="Chang X."/>
            <person name="Wang W."/>
            <person name="Lv Y."/>
            <person name="Sun Y."/>
            <person name="Ma L."/>
            <person name="Shen B."/>
            <person name="Zhu C."/>
        </authorList>
    </citation>
    <scope>NUCLEOTIDE SEQUENCE [LARGE SCALE GENOMIC DNA]</scope>
</reference>
<dbReference type="GO" id="GO:0000428">
    <property type="term" value="C:DNA-directed RNA polymerase complex"/>
    <property type="evidence" value="ECO:0007669"/>
    <property type="project" value="UniProtKB-KW"/>
</dbReference>
<dbReference type="VEuPathDB" id="VectorBase:ASIC021236"/>
<evidence type="ECO:0000313" key="2">
    <source>
        <dbReference type="EMBL" id="KFB52956.1"/>
    </source>
</evidence>
<evidence type="ECO:0000313" key="4">
    <source>
        <dbReference type="Proteomes" id="UP000030765"/>
    </source>
</evidence>
<reference evidence="3" key="2">
    <citation type="submission" date="2020-05" db="UniProtKB">
        <authorList>
            <consortium name="EnsemblMetazoa"/>
        </authorList>
    </citation>
    <scope>IDENTIFICATION</scope>
</reference>
<evidence type="ECO:0000313" key="3">
    <source>
        <dbReference type="EnsemblMetazoa" id="ASIC021236-PA"/>
    </source>
</evidence>
<dbReference type="AlphaFoldDB" id="A0A084WRW2"/>
<keyword evidence="2" id="KW-0240">DNA-directed RNA polymerase</keyword>
<gene>
    <name evidence="2" type="ORF">ZHAS_00021236</name>
</gene>
<keyword evidence="4" id="KW-1185">Reference proteome</keyword>
<dbReference type="EnsemblMetazoa" id="ASIC021236-RA">
    <property type="protein sequence ID" value="ASIC021236-PA"/>
    <property type="gene ID" value="ASIC021236"/>
</dbReference>